<dbReference type="AlphaFoldDB" id="A0A162N6U4"/>
<keyword evidence="3" id="KW-1185">Reference proteome</keyword>
<reference evidence="2 3" key="1">
    <citation type="submission" date="2015-06" db="EMBL/GenBank/DDBJ databases">
        <title>Survival trade-offs in plant roots during colonization by closely related pathogenic and mutualistic fungi.</title>
        <authorList>
            <person name="Hacquard S."/>
            <person name="Kracher B."/>
            <person name="Hiruma K."/>
            <person name="Weinman A."/>
            <person name="Muench P."/>
            <person name="Garrido Oter R."/>
            <person name="Ver Loren van Themaat E."/>
            <person name="Dallerey J.-F."/>
            <person name="Damm U."/>
            <person name="Henrissat B."/>
            <person name="Lespinet O."/>
            <person name="Thon M."/>
            <person name="Kemen E."/>
            <person name="McHardy A.C."/>
            <person name="Schulze-Lefert P."/>
            <person name="O'Connell R.J."/>
        </authorList>
    </citation>
    <scope>NUCLEOTIDE SEQUENCE [LARGE SCALE GENOMIC DNA]</scope>
    <source>
        <strain evidence="2 3">MAFF 238704</strain>
    </source>
</reference>
<gene>
    <name evidence="2" type="ORF">CI238_05471</name>
</gene>
<dbReference type="Pfam" id="PF25484">
    <property type="entry name" value="DUF7907"/>
    <property type="match status" value="1"/>
</dbReference>
<evidence type="ECO:0000259" key="1">
    <source>
        <dbReference type="Pfam" id="PF25484"/>
    </source>
</evidence>
<dbReference type="Proteomes" id="UP000076584">
    <property type="component" value="Unassembled WGS sequence"/>
</dbReference>
<feature type="non-terminal residue" evidence="2">
    <location>
        <position position="1"/>
    </location>
</feature>
<protein>
    <recommendedName>
        <fullName evidence="1">DUF7907 domain-containing protein</fullName>
    </recommendedName>
</protein>
<proteinExistence type="predicted"/>
<evidence type="ECO:0000313" key="2">
    <source>
        <dbReference type="EMBL" id="KZL85630.1"/>
    </source>
</evidence>
<feature type="domain" description="DUF7907" evidence="1">
    <location>
        <begin position="126"/>
        <end position="305"/>
    </location>
</feature>
<name>A0A162N6U4_COLIC</name>
<accession>A0A162N6U4</accession>
<organism evidence="2 3">
    <name type="scientific">Colletotrichum incanum</name>
    <name type="common">Soybean anthracnose fungus</name>
    <dbReference type="NCBI Taxonomy" id="1573173"/>
    <lineage>
        <taxon>Eukaryota</taxon>
        <taxon>Fungi</taxon>
        <taxon>Dikarya</taxon>
        <taxon>Ascomycota</taxon>
        <taxon>Pezizomycotina</taxon>
        <taxon>Sordariomycetes</taxon>
        <taxon>Hypocreomycetidae</taxon>
        <taxon>Glomerellales</taxon>
        <taxon>Glomerellaceae</taxon>
        <taxon>Colletotrichum</taxon>
        <taxon>Colletotrichum spaethianum species complex</taxon>
    </lineage>
</organism>
<comment type="caution">
    <text evidence="2">The sequence shown here is derived from an EMBL/GenBank/DDBJ whole genome shotgun (WGS) entry which is preliminary data.</text>
</comment>
<sequence length="310" mass="34170">WSIRSSRNQIRKYGRVRWRGRASRKQNGGHQACLSEYKPRHPVLPQARVNPSLARSRIIKHYFQTTRCVTTTPAVICQDKVIYNSINDRSSKHTSVVKPLSLKMKTSSVLALLGATLATAQFTNQTKPFWLKFTPSNGGSGVTYLSSCHSGAGQAGLCPETEGPVEEANSSSTHTQYFLNETQTDFQGHILGALTWNQPLGNADPISSGMELNLQLVSNGAIPIFSPGNNALFSLGFDEDEKLFIVSNADDSRAAPNEPNFSEQAYYRWHVCWTFVGNYFYKSLVWVTAGAASNPTCSAVNVSREWAPSS</sequence>
<evidence type="ECO:0000313" key="3">
    <source>
        <dbReference type="Proteomes" id="UP000076584"/>
    </source>
</evidence>
<dbReference type="EMBL" id="LFIW01000604">
    <property type="protein sequence ID" value="KZL85630.1"/>
    <property type="molecule type" value="Genomic_DNA"/>
</dbReference>
<dbReference type="STRING" id="1573173.A0A162N6U4"/>
<dbReference type="InterPro" id="IPR057229">
    <property type="entry name" value="DUF7907"/>
</dbReference>